<keyword evidence="3" id="KW-1185">Reference proteome</keyword>
<name>A0ABR3WGL1_9PEZI</name>
<evidence type="ECO:0000313" key="3">
    <source>
        <dbReference type="Proteomes" id="UP001586593"/>
    </source>
</evidence>
<accession>A0ABR3WGL1</accession>
<proteinExistence type="predicted"/>
<reference evidence="2 3" key="1">
    <citation type="journal article" date="2024" name="Commun. Biol.">
        <title>Comparative genomic analysis of thermophilic fungi reveals convergent evolutionary adaptations and gene losses.</title>
        <authorList>
            <person name="Steindorff A.S."/>
            <person name="Aguilar-Pontes M.V."/>
            <person name="Robinson A.J."/>
            <person name="Andreopoulos B."/>
            <person name="LaButti K."/>
            <person name="Kuo A."/>
            <person name="Mondo S."/>
            <person name="Riley R."/>
            <person name="Otillar R."/>
            <person name="Haridas S."/>
            <person name="Lipzen A."/>
            <person name="Grimwood J."/>
            <person name="Schmutz J."/>
            <person name="Clum A."/>
            <person name="Reid I.D."/>
            <person name="Moisan M.C."/>
            <person name="Butler G."/>
            <person name="Nguyen T.T.M."/>
            <person name="Dewar K."/>
            <person name="Conant G."/>
            <person name="Drula E."/>
            <person name="Henrissat B."/>
            <person name="Hansel C."/>
            <person name="Singer S."/>
            <person name="Hutchinson M.I."/>
            <person name="de Vries R.P."/>
            <person name="Natvig D.O."/>
            <person name="Powell A.J."/>
            <person name="Tsang A."/>
            <person name="Grigoriev I.V."/>
        </authorList>
    </citation>
    <scope>NUCLEOTIDE SEQUENCE [LARGE SCALE GENOMIC DNA]</scope>
    <source>
        <strain evidence="2 3">ATCC 24622</strain>
    </source>
</reference>
<protein>
    <submittedName>
        <fullName evidence="2">Uncharacterized protein</fullName>
    </submittedName>
</protein>
<dbReference type="InterPro" id="IPR046670">
    <property type="entry name" value="DUF6540"/>
</dbReference>
<dbReference type="Pfam" id="PF20174">
    <property type="entry name" value="DUF6540"/>
    <property type="match status" value="1"/>
</dbReference>
<evidence type="ECO:0000313" key="2">
    <source>
        <dbReference type="EMBL" id="KAL1860729.1"/>
    </source>
</evidence>
<evidence type="ECO:0000256" key="1">
    <source>
        <dbReference type="SAM" id="MobiDB-lite"/>
    </source>
</evidence>
<comment type="caution">
    <text evidence="2">The sequence shown here is derived from an EMBL/GenBank/DDBJ whole genome shotgun (WGS) entry which is preliminary data.</text>
</comment>
<sequence>MSYPVYLVAYLGAPRNHHALFIETDPNTHGGILFHVVGDIQNGMTFEERPSRDPSTSASFVEWSIIGYINPGDIGHMRSVCTSIPPPKKQFHGPRRLYPNEPLRRCQEWTNETINALTANGILVTSTATDSSGTTEYWTWSPEYNNWYHVHEDGSVEWSGVDEGSGSRGSSRGKGKGKSKSRA</sequence>
<organism evidence="2 3">
    <name type="scientific">Phialemonium thermophilum</name>
    <dbReference type="NCBI Taxonomy" id="223376"/>
    <lineage>
        <taxon>Eukaryota</taxon>
        <taxon>Fungi</taxon>
        <taxon>Dikarya</taxon>
        <taxon>Ascomycota</taxon>
        <taxon>Pezizomycotina</taxon>
        <taxon>Sordariomycetes</taxon>
        <taxon>Sordariomycetidae</taxon>
        <taxon>Cephalothecales</taxon>
        <taxon>Cephalothecaceae</taxon>
        <taxon>Phialemonium</taxon>
    </lineage>
</organism>
<gene>
    <name evidence="2" type="ORF">VTK73DRAFT_7208</name>
</gene>
<dbReference type="Proteomes" id="UP001586593">
    <property type="component" value="Unassembled WGS sequence"/>
</dbReference>
<feature type="compositionally biased region" description="Basic residues" evidence="1">
    <location>
        <begin position="171"/>
        <end position="183"/>
    </location>
</feature>
<feature type="region of interest" description="Disordered" evidence="1">
    <location>
        <begin position="158"/>
        <end position="183"/>
    </location>
</feature>
<dbReference type="EMBL" id="JAZHXJ010000444">
    <property type="protein sequence ID" value="KAL1860729.1"/>
    <property type="molecule type" value="Genomic_DNA"/>
</dbReference>